<dbReference type="AlphaFoldDB" id="A0A511H682"/>
<reference evidence="1 4" key="2">
    <citation type="submission" date="2019-07" db="EMBL/GenBank/DDBJ databases">
        <title>Whole genome shotgun sequence of Myxococcus virescens NBRC 100334.</title>
        <authorList>
            <person name="Hosoyama A."/>
            <person name="Uohara A."/>
            <person name="Ohji S."/>
            <person name="Ichikawa N."/>
        </authorList>
    </citation>
    <scope>NUCLEOTIDE SEQUENCE [LARGE SCALE GENOMIC DNA]</scope>
    <source>
        <strain evidence="1 4">NBRC 100334</strain>
    </source>
</reference>
<protein>
    <submittedName>
        <fullName evidence="2">Transposase</fullName>
    </submittedName>
</protein>
<accession>A0A511H682</accession>
<comment type="caution">
    <text evidence="1">The sequence shown here is derived from an EMBL/GenBank/DDBJ whole genome shotgun (WGS) entry which is preliminary data.</text>
</comment>
<keyword evidence="3" id="KW-1185">Reference proteome</keyword>
<evidence type="ECO:0000313" key="3">
    <source>
        <dbReference type="Proteomes" id="UP000198717"/>
    </source>
</evidence>
<reference evidence="2 3" key="1">
    <citation type="submission" date="2016-10" db="EMBL/GenBank/DDBJ databases">
        <authorList>
            <person name="Varghese N."/>
            <person name="Submissions S."/>
        </authorList>
    </citation>
    <scope>NUCLEOTIDE SEQUENCE [LARGE SCALE GENOMIC DNA]</scope>
    <source>
        <strain evidence="2 3">DSM 2260</strain>
    </source>
</reference>
<dbReference type="Proteomes" id="UP000198717">
    <property type="component" value="Unassembled WGS sequence"/>
</dbReference>
<dbReference type="EMBL" id="FNAJ01000005">
    <property type="protein sequence ID" value="SDE29451.1"/>
    <property type="molecule type" value="Genomic_DNA"/>
</dbReference>
<evidence type="ECO:0000313" key="2">
    <source>
        <dbReference type="EMBL" id="SDE29451.1"/>
    </source>
</evidence>
<dbReference type="Proteomes" id="UP000321224">
    <property type="component" value="Unassembled WGS sequence"/>
</dbReference>
<dbReference type="EMBL" id="BJVY01000001">
    <property type="protein sequence ID" value="GEL68329.1"/>
    <property type="molecule type" value="Genomic_DNA"/>
</dbReference>
<name>A0A511H682_9BACT</name>
<gene>
    <name evidence="1" type="ORF">MVI01_01130</name>
    <name evidence="2" type="ORF">SAMN04488504_105470</name>
</gene>
<sequence length="110" mass="12574">MLGGIEPTNNFGEQCIRHAVMYRKTSFGTQGPEGSCFVERIFTAVTTLKLQERGVLDFLTDTLRTHRRSLPPPRCFPLRRPLSLRTQHESVNGYDWFIAFKGVGMDASRR</sequence>
<proteinExistence type="predicted"/>
<evidence type="ECO:0000313" key="4">
    <source>
        <dbReference type="Proteomes" id="UP000321224"/>
    </source>
</evidence>
<organism evidence="1 4">
    <name type="scientific">Myxococcus virescens</name>
    <dbReference type="NCBI Taxonomy" id="83456"/>
    <lineage>
        <taxon>Bacteria</taxon>
        <taxon>Pseudomonadati</taxon>
        <taxon>Myxococcota</taxon>
        <taxon>Myxococcia</taxon>
        <taxon>Myxococcales</taxon>
        <taxon>Cystobacterineae</taxon>
        <taxon>Myxococcaceae</taxon>
        <taxon>Myxococcus</taxon>
    </lineage>
</organism>
<evidence type="ECO:0000313" key="1">
    <source>
        <dbReference type="EMBL" id="GEL68329.1"/>
    </source>
</evidence>